<keyword evidence="10" id="KW-1185">Reference proteome</keyword>
<proteinExistence type="predicted"/>
<name>A8Q8E0_MALGO</name>
<dbReference type="Pfam" id="PF02535">
    <property type="entry name" value="Zip"/>
    <property type="match status" value="1"/>
</dbReference>
<dbReference type="InterPro" id="IPR003689">
    <property type="entry name" value="ZIP"/>
</dbReference>
<evidence type="ECO:0000256" key="2">
    <source>
        <dbReference type="ARBA" id="ARBA00004394"/>
    </source>
</evidence>
<dbReference type="Proteomes" id="UP000008837">
    <property type="component" value="Unassembled WGS sequence"/>
</dbReference>
<dbReference type="GO" id="GO:0000139">
    <property type="term" value="C:Golgi membrane"/>
    <property type="evidence" value="ECO:0007669"/>
    <property type="project" value="UniProtKB-SubCell"/>
</dbReference>
<evidence type="ECO:0000313" key="10">
    <source>
        <dbReference type="Proteomes" id="UP000008837"/>
    </source>
</evidence>
<evidence type="ECO:0000256" key="5">
    <source>
        <dbReference type="ARBA" id="ARBA00023034"/>
    </source>
</evidence>
<feature type="transmembrane region" description="Helical" evidence="8">
    <location>
        <begin position="20"/>
        <end position="42"/>
    </location>
</feature>
<feature type="transmembrane region" description="Helical" evidence="8">
    <location>
        <begin position="151"/>
        <end position="176"/>
    </location>
</feature>
<dbReference type="KEGG" id="mgl:MGL_3254"/>
<dbReference type="OrthoDB" id="19859at2759"/>
<evidence type="ECO:0000256" key="7">
    <source>
        <dbReference type="SAM" id="MobiDB-lite"/>
    </source>
</evidence>
<feature type="region of interest" description="Disordered" evidence="7">
    <location>
        <begin position="280"/>
        <end position="299"/>
    </location>
</feature>
<dbReference type="RefSeq" id="XP_001729710.1">
    <property type="nucleotide sequence ID" value="XM_001729658.1"/>
</dbReference>
<evidence type="ECO:0000256" key="8">
    <source>
        <dbReference type="SAM" id="Phobius"/>
    </source>
</evidence>
<keyword evidence="4 8" id="KW-1133">Transmembrane helix</keyword>
<gene>
    <name evidence="9" type="ORF">MGL_3254</name>
</gene>
<evidence type="ECO:0000256" key="1">
    <source>
        <dbReference type="ARBA" id="ARBA00004127"/>
    </source>
</evidence>
<evidence type="ECO:0000256" key="6">
    <source>
        <dbReference type="ARBA" id="ARBA00023136"/>
    </source>
</evidence>
<feature type="transmembrane region" description="Helical" evidence="8">
    <location>
        <begin position="62"/>
        <end position="82"/>
    </location>
</feature>
<evidence type="ECO:0008006" key="11">
    <source>
        <dbReference type="Google" id="ProtNLM"/>
    </source>
</evidence>
<dbReference type="GeneID" id="5854016"/>
<evidence type="ECO:0000256" key="3">
    <source>
        <dbReference type="ARBA" id="ARBA00022692"/>
    </source>
</evidence>
<feature type="transmembrane region" description="Helical" evidence="8">
    <location>
        <begin position="227"/>
        <end position="247"/>
    </location>
</feature>
<keyword evidence="6 8" id="KW-0472">Membrane</keyword>
<comment type="subcellular location">
    <subcellularLocation>
        <location evidence="1">Endomembrane system</location>
        <topology evidence="1">Multi-pass membrane protein</topology>
    </subcellularLocation>
    <subcellularLocation>
        <location evidence="2">Golgi apparatus membrane</location>
    </subcellularLocation>
</comment>
<accession>A8Q8E0</accession>
<dbReference type="STRING" id="425265.A8Q8E0"/>
<dbReference type="GO" id="GO:0046873">
    <property type="term" value="F:metal ion transmembrane transporter activity"/>
    <property type="evidence" value="ECO:0007669"/>
    <property type="project" value="InterPro"/>
</dbReference>
<comment type="caution">
    <text evidence="9">The sequence shown here is derived from an EMBL/GenBank/DDBJ whole genome shotgun (WGS) entry which is preliminary data.</text>
</comment>
<dbReference type="PANTHER" id="PTHR16133">
    <property type="entry name" value="SOLUTE CARRIER FAMILY 39 ZINC TRANSPORTER , MEMBER 9-RELATED"/>
    <property type="match status" value="1"/>
</dbReference>
<dbReference type="VEuPathDB" id="FungiDB:MGL_3254"/>
<feature type="transmembrane region" description="Helical" evidence="8">
    <location>
        <begin position="188"/>
        <end position="207"/>
    </location>
</feature>
<reference evidence="9 10" key="1">
    <citation type="journal article" date="2007" name="Proc. Natl. Acad. Sci. U.S.A.">
        <title>Dandruff-associated Malassezia genomes reveal convergent and divergent virulence traits shared with plant and human fungal pathogens.</title>
        <authorList>
            <person name="Xu J."/>
            <person name="Saunders C.W."/>
            <person name="Hu P."/>
            <person name="Grant R.A."/>
            <person name="Boekhout T."/>
            <person name="Kuramae E.E."/>
            <person name="Kronstad J.W."/>
            <person name="Deangelis Y.M."/>
            <person name="Reeder N.L."/>
            <person name="Johnstone K.R."/>
            <person name="Leland M."/>
            <person name="Fieno A.M."/>
            <person name="Begley W.M."/>
            <person name="Sun Y."/>
            <person name="Lacey M.P."/>
            <person name="Chaudhary T."/>
            <person name="Keough T."/>
            <person name="Chu L."/>
            <person name="Sears R."/>
            <person name="Yuan B."/>
            <person name="Dawson T.L.Jr."/>
        </authorList>
    </citation>
    <scope>NUCLEOTIDE SEQUENCE [LARGE SCALE GENOMIC DNA]</scope>
    <source>
        <strain evidence="10">ATCC MYA-4612 / CBS 7966</strain>
    </source>
</reference>
<sequence>MGTLPLAFHLSRQSLRKLELWGAGLLLGAALTVVIPEGISNVYRHQIPPRDATTSLISSKDLIAVCLLSGFLLMFIVDQQMIVHSITRGDSSAQLPVRDDVSESGATMRWQPNTGTPQVPFRSVIGGLLGVLVHAGADGVAMGSSVESSDVSLRVVVILAIMVHKAPASIGICTLLMARQLPKSQIRLAVLVFAVTTPIFAFLTYGILQALLSATGTKPGFIGTRDIGAILSFSGGTFLYVSIHAVMELASPAANLHALSNQRVHHPHDHDHPIHAHATEARRLSGTSPPLPSFLQEHPTDESERLLSHSAWSLVFVALGSVVPRLLQLVVGHDHDG</sequence>
<dbReference type="OMA" id="YFILHAN"/>
<protein>
    <recommendedName>
        <fullName evidence="11">Zinc/iron permease</fullName>
    </recommendedName>
</protein>
<keyword evidence="5" id="KW-0333">Golgi apparatus</keyword>
<organism evidence="9 10">
    <name type="scientific">Malassezia globosa (strain ATCC MYA-4612 / CBS 7966)</name>
    <name type="common">Dandruff-associated fungus</name>
    <dbReference type="NCBI Taxonomy" id="425265"/>
    <lineage>
        <taxon>Eukaryota</taxon>
        <taxon>Fungi</taxon>
        <taxon>Dikarya</taxon>
        <taxon>Basidiomycota</taxon>
        <taxon>Ustilaginomycotina</taxon>
        <taxon>Malasseziomycetes</taxon>
        <taxon>Malasseziales</taxon>
        <taxon>Malasseziaceae</taxon>
        <taxon>Malassezia</taxon>
    </lineage>
</organism>
<evidence type="ECO:0000313" key="9">
    <source>
        <dbReference type="EMBL" id="EDP42496.1"/>
    </source>
</evidence>
<dbReference type="InterPro" id="IPR045891">
    <property type="entry name" value="ZIP9"/>
</dbReference>
<evidence type="ECO:0000256" key="4">
    <source>
        <dbReference type="ARBA" id="ARBA00022989"/>
    </source>
</evidence>
<keyword evidence="3 8" id="KW-0812">Transmembrane</keyword>
<dbReference type="InParanoid" id="A8Q8E0"/>
<dbReference type="PANTHER" id="PTHR16133:SF0">
    <property type="entry name" value="ZINC_IRON REGULATED TRANSPORTER-RELATED PROTEIN 102B, ISOFORM E"/>
    <property type="match status" value="1"/>
</dbReference>
<dbReference type="AlphaFoldDB" id="A8Q8E0"/>
<dbReference type="EMBL" id="AAYY01000011">
    <property type="protein sequence ID" value="EDP42496.1"/>
    <property type="molecule type" value="Genomic_DNA"/>
</dbReference>
<dbReference type="GO" id="GO:0006829">
    <property type="term" value="P:zinc ion transport"/>
    <property type="evidence" value="ECO:0007669"/>
    <property type="project" value="InterPro"/>
</dbReference>